<evidence type="ECO:0000259" key="3">
    <source>
        <dbReference type="Pfam" id="PF03413"/>
    </source>
</evidence>
<dbReference type="eggNOG" id="COG3212">
    <property type="taxonomic scope" value="Bacteria"/>
</dbReference>
<dbReference type="Proteomes" id="UP000000581">
    <property type="component" value="Chromosome"/>
</dbReference>
<evidence type="ECO:0000313" key="5">
    <source>
        <dbReference type="Proteomes" id="UP000000581"/>
    </source>
</evidence>
<evidence type="ECO:0000256" key="1">
    <source>
        <dbReference type="SAM" id="MobiDB-lite"/>
    </source>
</evidence>
<keyword evidence="2" id="KW-0732">Signal</keyword>
<organism evidence="4 5">
    <name type="scientific">Lactobacillus johnsonii (strain CNCM I-12250 / La1 / NCC 533)</name>
    <dbReference type="NCBI Taxonomy" id="257314"/>
    <lineage>
        <taxon>Bacteria</taxon>
        <taxon>Bacillati</taxon>
        <taxon>Bacillota</taxon>
        <taxon>Bacilli</taxon>
        <taxon>Lactobacillales</taxon>
        <taxon>Lactobacillaceae</taxon>
        <taxon>Lactobacillus</taxon>
    </lineage>
</organism>
<evidence type="ECO:0000256" key="2">
    <source>
        <dbReference type="SAM" id="SignalP"/>
    </source>
</evidence>
<name>Q74JH3_LACJO</name>
<gene>
    <name evidence="4" type="ordered locus">LJ_1134</name>
</gene>
<reference evidence="4 5" key="1">
    <citation type="journal article" date="2004" name="Proc. Natl. Acad. Sci. U.S.A.">
        <title>The genome sequence of the probiotic intestinal bacterium Lactobacillus johnsonii NCC 533.</title>
        <authorList>
            <person name="Pridmore R.D."/>
            <person name="Berger B."/>
            <person name="Desiere F."/>
            <person name="Vilanova D."/>
            <person name="Barretto C."/>
            <person name="Pittet A.-C."/>
            <person name="Zwahlen M.-C."/>
            <person name="Rouvet M."/>
            <person name="Altermann E."/>
            <person name="Barrangou R."/>
            <person name="Mollet B."/>
            <person name="Mercenier A."/>
            <person name="Klaenhammer T."/>
            <person name="Arigoni F."/>
            <person name="Schell M.A."/>
        </authorList>
    </citation>
    <scope>NUCLEOTIDE SEQUENCE [LARGE SCALE GENOMIC DNA]</scope>
    <source>
        <strain evidence="5">CNCM I-1225 / La1 / NCC 533</strain>
    </source>
</reference>
<sequence>MRTNIKRLSLGAAVLGLALGGTSLTLINQAQASTGGQATEQTQTSNSINLSQSDAINKFNEKYGSKSIKEIGLKNKKNKYIYEVEGFDSEKEYKVKIDASSGKILKAKSENLDADDKEEALDLNGLISRSEATKLAQTKASGKAVKWSLEMDDQQPVWKVELKDGNKETEVKIDAKSQKILKTKTDEDKKDSEKKDQVDHKENSFS</sequence>
<dbReference type="EMBL" id="AE017198">
    <property type="protein sequence ID" value="AAS08956.1"/>
    <property type="molecule type" value="Genomic_DNA"/>
</dbReference>
<protein>
    <recommendedName>
        <fullName evidence="3">PepSY domain-containing protein</fullName>
    </recommendedName>
</protein>
<accession>Q74JH3</accession>
<dbReference type="KEGG" id="ljo:LJ_1134"/>
<dbReference type="Pfam" id="PF03413">
    <property type="entry name" value="PepSY"/>
    <property type="match status" value="2"/>
</dbReference>
<feature type="domain" description="PepSY" evidence="3">
    <location>
        <begin position="127"/>
        <end position="183"/>
    </location>
</feature>
<dbReference type="AlphaFoldDB" id="Q74JH3"/>
<feature type="domain" description="PepSY" evidence="3">
    <location>
        <begin position="50"/>
        <end position="107"/>
    </location>
</feature>
<dbReference type="PATRIC" id="fig|257314.6.peg.1001"/>
<feature type="region of interest" description="Disordered" evidence="1">
    <location>
        <begin position="181"/>
        <end position="206"/>
    </location>
</feature>
<dbReference type="InterPro" id="IPR025711">
    <property type="entry name" value="PepSY"/>
</dbReference>
<dbReference type="Gene3D" id="3.10.450.40">
    <property type="match status" value="2"/>
</dbReference>
<proteinExistence type="predicted"/>
<evidence type="ECO:0000313" key="4">
    <source>
        <dbReference type="EMBL" id="AAS08956.1"/>
    </source>
</evidence>
<feature type="chain" id="PRO_5004286486" description="PepSY domain-containing protein" evidence="2">
    <location>
        <begin position="33"/>
        <end position="206"/>
    </location>
</feature>
<feature type="signal peptide" evidence="2">
    <location>
        <begin position="1"/>
        <end position="32"/>
    </location>
</feature>
<dbReference type="RefSeq" id="WP_011161973.1">
    <property type="nucleotide sequence ID" value="NC_005362.1"/>
</dbReference>
<dbReference type="HOGENOM" id="CLU_067057_0_3_9"/>